<dbReference type="AlphaFoldDB" id="A0A9P1NNH7"/>
<name>A0A9P1NNH7_9PROT</name>
<dbReference type="KEGG" id="abs:AZOBR_p120066"/>
<dbReference type="Proteomes" id="UP000007319">
    <property type="component" value="Plasmid AZOBR_p1"/>
</dbReference>
<organism evidence="1 2">
    <name type="scientific">Azospirillum baldaniorum</name>
    <dbReference type="NCBI Taxonomy" id="1064539"/>
    <lineage>
        <taxon>Bacteria</taxon>
        <taxon>Pseudomonadati</taxon>
        <taxon>Pseudomonadota</taxon>
        <taxon>Alphaproteobacteria</taxon>
        <taxon>Rhodospirillales</taxon>
        <taxon>Azospirillaceae</taxon>
        <taxon>Azospirillum</taxon>
    </lineage>
</organism>
<evidence type="ECO:0000313" key="1">
    <source>
        <dbReference type="EMBL" id="CCC99748.1"/>
    </source>
</evidence>
<gene>
    <name evidence="1" type="ORF">AZOBR_p120066</name>
</gene>
<dbReference type="EMBL" id="HE577328">
    <property type="protein sequence ID" value="CCC99748.1"/>
    <property type="molecule type" value="Genomic_DNA"/>
</dbReference>
<geneLocation type="plasmid" evidence="1 2">
    <name>AZOBR_p1</name>
</geneLocation>
<protein>
    <submittedName>
        <fullName evidence="1">Uncharacterized protein</fullName>
    </submittedName>
</protein>
<keyword evidence="1" id="KW-0614">Plasmid</keyword>
<keyword evidence="2" id="KW-1185">Reference proteome</keyword>
<sequence>MTFNHVAVGSNPTRITIPLNDLGQV</sequence>
<accession>A0A9P1NNH7</accession>
<evidence type="ECO:0000313" key="2">
    <source>
        <dbReference type="Proteomes" id="UP000007319"/>
    </source>
</evidence>
<reference evidence="1 2" key="1">
    <citation type="journal article" date="2011" name="PLoS Genet.">
        <title>Azospirillum genomes reveal transition of bacteria from aquatic to terrestrial environments.</title>
        <authorList>
            <person name="Wisniewski-Dye F."/>
            <person name="Borziak K."/>
            <person name="Khalsa-Moyers G."/>
            <person name="Alexandre G."/>
            <person name="Sukharnikov L.O."/>
            <person name="Wuichet K."/>
            <person name="Hurst G.B."/>
            <person name="McDonald W.H."/>
            <person name="Robertson J.S."/>
            <person name="Barbe V."/>
            <person name="Calteau A."/>
            <person name="Rouy Z."/>
            <person name="Mangenot S."/>
            <person name="Prigent-Combaret C."/>
            <person name="Normand P."/>
            <person name="Boyer M."/>
            <person name="Siguier P."/>
            <person name="Dessaux Y."/>
            <person name="Elmerich C."/>
            <person name="Condemine G."/>
            <person name="Krishnen G."/>
            <person name="Kennedy I."/>
            <person name="Paterson A.H."/>
            <person name="Gonzalez V."/>
            <person name="Mavingui P."/>
            <person name="Zhulin I.B."/>
        </authorList>
    </citation>
    <scope>NUCLEOTIDE SEQUENCE [LARGE SCALE GENOMIC DNA]</scope>
    <source>
        <strain evidence="1 2">Sp245</strain>
    </source>
</reference>
<proteinExistence type="predicted"/>